<dbReference type="EMBL" id="NVUL01000002">
    <property type="protein sequence ID" value="PCI82188.1"/>
    <property type="molecule type" value="Genomic_DNA"/>
</dbReference>
<keyword evidence="6 7" id="KW-0472">Membrane</keyword>
<organism evidence="8 9">
    <name type="scientific">SAR86 cluster bacterium</name>
    <dbReference type="NCBI Taxonomy" id="2030880"/>
    <lineage>
        <taxon>Bacteria</taxon>
        <taxon>Pseudomonadati</taxon>
        <taxon>Pseudomonadota</taxon>
        <taxon>Gammaproteobacteria</taxon>
        <taxon>SAR86 cluster</taxon>
    </lineage>
</organism>
<evidence type="ECO:0000256" key="6">
    <source>
        <dbReference type="ARBA" id="ARBA00023136"/>
    </source>
</evidence>
<comment type="subcellular location">
    <subcellularLocation>
        <location evidence="1 7">Cell membrane</location>
        <topology evidence="1 7">Multi-pass membrane protein</topology>
    </subcellularLocation>
</comment>
<evidence type="ECO:0000256" key="5">
    <source>
        <dbReference type="ARBA" id="ARBA00022989"/>
    </source>
</evidence>
<evidence type="ECO:0000256" key="7">
    <source>
        <dbReference type="RuleBase" id="RU362048"/>
    </source>
</evidence>
<dbReference type="Proteomes" id="UP000218767">
    <property type="component" value="Unassembled WGS sequence"/>
</dbReference>
<proteinExistence type="inferred from homology"/>
<dbReference type="Pfam" id="PF01914">
    <property type="entry name" value="MarC"/>
    <property type="match status" value="1"/>
</dbReference>
<protein>
    <recommendedName>
        <fullName evidence="7">UPF0056 membrane protein</fullName>
    </recommendedName>
</protein>
<gene>
    <name evidence="8" type="ORF">COB20_00695</name>
</gene>
<comment type="caution">
    <text evidence="8">The sequence shown here is derived from an EMBL/GenBank/DDBJ whole genome shotgun (WGS) entry which is preliminary data.</text>
</comment>
<accession>A0A2A4XHR6</accession>
<name>A0A2A4XHR6_9GAMM</name>
<feature type="transmembrane region" description="Helical" evidence="7">
    <location>
        <begin position="172"/>
        <end position="198"/>
    </location>
</feature>
<feature type="transmembrane region" description="Helical" evidence="7">
    <location>
        <begin position="142"/>
        <end position="165"/>
    </location>
</feature>
<evidence type="ECO:0000313" key="8">
    <source>
        <dbReference type="EMBL" id="PCI82188.1"/>
    </source>
</evidence>
<feature type="transmembrane region" description="Helical" evidence="7">
    <location>
        <begin position="63"/>
        <end position="83"/>
    </location>
</feature>
<evidence type="ECO:0000313" key="9">
    <source>
        <dbReference type="Proteomes" id="UP000218767"/>
    </source>
</evidence>
<evidence type="ECO:0000256" key="4">
    <source>
        <dbReference type="ARBA" id="ARBA00022692"/>
    </source>
</evidence>
<dbReference type="NCBIfam" id="TIGR00427">
    <property type="entry name" value="NAAT family transporter"/>
    <property type="match status" value="1"/>
</dbReference>
<keyword evidence="5 7" id="KW-1133">Transmembrane helix</keyword>
<comment type="similarity">
    <text evidence="2 7">Belongs to the UPF0056 (MarC) family.</text>
</comment>
<keyword evidence="3" id="KW-1003">Cell membrane</keyword>
<evidence type="ECO:0000256" key="3">
    <source>
        <dbReference type="ARBA" id="ARBA00022475"/>
    </source>
</evidence>
<feature type="transmembrane region" description="Helical" evidence="7">
    <location>
        <begin position="112"/>
        <end position="136"/>
    </location>
</feature>
<dbReference type="PANTHER" id="PTHR33508">
    <property type="entry name" value="UPF0056 MEMBRANE PROTEIN YHCE"/>
    <property type="match status" value="1"/>
</dbReference>
<dbReference type="GO" id="GO:0005886">
    <property type="term" value="C:plasma membrane"/>
    <property type="evidence" value="ECO:0007669"/>
    <property type="project" value="UniProtKB-SubCell"/>
</dbReference>
<dbReference type="AlphaFoldDB" id="A0A2A4XHR6"/>
<sequence length="210" mass="21578">METATVAMATFFATIGPLDVAAVYAGLTATETPKRRRSMAIRGTLIATGILVLFALVGEFLLAGLGISLAALRTGGGILLLLIGIDMVFARSSGGTSTTEEEEIEAMGKRDIAVFPLATPLIAGPGAMGAVILLMANSEGNLVLQATVVASLLAIILLTFIMLLLASKIQQLFGVTGMHVVTRVFGVLLSALAVQFIFDGIAQSGLLSGA</sequence>
<keyword evidence="4 7" id="KW-0812">Transmembrane</keyword>
<evidence type="ECO:0000256" key="1">
    <source>
        <dbReference type="ARBA" id="ARBA00004651"/>
    </source>
</evidence>
<dbReference type="PANTHER" id="PTHR33508:SF1">
    <property type="entry name" value="UPF0056 MEMBRANE PROTEIN YHCE"/>
    <property type="match status" value="1"/>
</dbReference>
<feature type="transmembrane region" description="Helical" evidence="7">
    <location>
        <begin position="39"/>
        <end position="57"/>
    </location>
</feature>
<feature type="transmembrane region" description="Helical" evidence="7">
    <location>
        <begin position="6"/>
        <end position="27"/>
    </location>
</feature>
<dbReference type="InterPro" id="IPR002771">
    <property type="entry name" value="Multi_antbiot-R_MarC"/>
</dbReference>
<evidence type="ECO:0000256" key="2">
    <source>
        <dbReference type="ARBA" id="ARBA00009784"/>
    </source>
</evidence>
<reference evidence="9" key="1">
    <citation type="submission" date="2017-08" db="EMBL/GenBank/DDBJ databases">
        <title>A dynamic microbial community with high functional redundancy inhabits the cold, oxic subseafloor aquifer.</title>
        <authorList>
            <person name="Tully B.J."/>
            <person name="Wheat C.G."/>
            <person name="Glazer B.T."/>
            <person name="Huber J.A."/>
        </authorList>
    </citation>
    <scope>NUCLEOTIDE SEQUENCE [LARGE SCALE GENOMIC DNA]</scope>
</reference>